<dbReference type="Pfam" id="PF03865">
    <property type="entry name" value="ShlB"/>
    <property type="match status" value="1"/>
</dbReference>
<dbReference type="EMBL" id="SSFD01000091">
    <property type="protein sequence ID" value="TXH87183.1"/>
    <property type="molecule type" value="Genomic_DNA"/>
</dbReference>
<dbReference type="GO" id="GO:0046819">
    <property type="term" value="P:protein secretion by the type V secretion system"/>
    <property type="evidence" value="ECO:0007669"/>
    <property type="project" value="TreeGrafter"/>
</dbReference>
<evidence type="ECO:0000256" key="1">
    <source>
        <dbReference type="ARBA" id="ARBA00022452"/>
    </source>
</evidence>
<evidence type="ECO:0000313" key="7">
    <source>
        <dbReference type="EMBL" id="TXH87183.1"/>
    </source>
</evidence>
<dbReference type="PANTHER" id="PTHR34597:SF1">
    <property type="entry name" value="HEME_HEMOPEXIN TRANSPORTER PROTEIN HUXB"/>
    <property type="match status" value="1"/>
</dbReference>
<proteinExistence type="predicted"/>
<accession>A0A5C7SUG4</accession>
<keyword evidence="1" id="KW-1134">Transmembrane beta strand</keyword>
<dbReference type="Gene3D" id="2.40.160.50">
    <property type="entry name" value="membrane protein fhac: a member of the omp85/tpsb transporter family"/>
    <property type="match status" value="1"/>
</dbReference>
<reference evidence="7 8" key="1">
    <citation type="submission" date="2018-09" db="EMBL/GenBank/DDBJ databases">
        <title>Metagenome Assembled Genomes from an Advanced Water Purification Facility.</title>
        <authorList>
            <person name="Stamps B.W."/>
            <person name="Spear J.R."/>
        </authorList>
    </citation>
    <scope>NUCLEOTIDE SEQUENCE [LARGE SCALE GENOMIC DNA]</scope>
    <source>
        <strain evidence="7">Bin_27_1</strain>
    </source>
</reference>
<dbReference type="InterPro" id="IPR013686">
    <property type="entry name" value="Polypept-transport_assoc_ShlB"/>
</dbReference>
<evidence type="ECO:0000256" key="2">
    <source>
        <dbReference type="ARBA" id="ARBA00022692"/>
    </source>
</evidence>
<dbReference type="Proteomes" id="UP000321192">
    <property type="component" value="Unassembled WGS sequence"/>
</dbReference>
<protein>
    <submittedName>
        <fullName evidence="7">ShlB/FhaC/HecB family hemolysin secretion/activation protein</fullName>
    </submittedName>
</protein>
<dbReference type="PROSITE" id="PS51257">
    <property type="entry name" value="PROKAR_LIPOPROTEIN"/>
    <property type="match status" value="1"/>
</dbReference>
<evidence type="ECO:0000256" key="3">
    <source>
        <dbReference type="ARBA" id="ARBA00023237"/>
    </source>
</evidence>
<comment type="caution">
    <text evidence="7">The sequence shown here is derived from an EMBL/GenBank/DDBJ whole genome shotgun (WGS) entry which is preliminary data.</text>
</comment>
<dbReference type="AlphaFoldDB" id="A0A5C7SUG4"/>
<organism evidence="7 8">
    <name type="scientific">Thauera aminoaromatica</name>
    <dbReference type="NCBI Taxonomy" id="164330"/>
    <lineage>
        <taxon>Bacteria</taxon>
        <taxon>Pseudomonadati</taxon>
        <taxon>Pseudomonadota</taxon>
        <taxon>Betaproteobacteria</taxon>
        <taxon>Rhodocyclales</taxon>
        <taxon>Zoogloeaceae</taxon>
        <taxon>Thauera</taxon>
    </lineage>
</organism>
<evidence type="ECO:0000259" key="5">
    <source>
        <dbReference type="Pfam" id="PF03865"/>
    </source>
</evidence>
<feature type="chain" id="PRO_5022922181" evidence="4">
    <location>
        <begin position="31"/>
        <end position="567"/>
    </location>
</feature>
<feature type="domain" description="Haemolysin activator HlyB C-terminal" evidence="5">
    <location>
        <begin position="213"/>
        <end position="527"/>
    </location>
</feature>
<keyword evidence="1" id="KW-0472">Membrane</keyword>
<gene>
    <name evidence="7" type="ORF">E6Q80_06610</name>
</gene>
<dbReference type="GO" id="GO:0098046">
    <property type="term" value="C:type V protein secretion system complex"/>
    <property type="evidence" value="ECO:0007669"/>
    <property type="project" value="TreeGrafter"/>
</dbReference>
<evidence type="ECO:0000259" key="6">
    <source>
        <dbReference type="Pfam" id="PF08479"/>
    </source>
</evidence>
<dbReference type="Pfam" id="PF08479">
    <property type="entry name" value="POTRA_2"/>
    <property type="match status" value="1"/>
</dbReference>
<dbReference type="PANTHER" id="PTHR34597">
    <property type="entry name" value="SLR1661 PROTEIN"/>
    <property type="match status" value="1"/>
</dbReference>
<name>A0A5C7SUG4_THASP</name>
<dbReference type="GO" id="GO:0008320">
    <property type="term" value="F:protein transmembrane transporter activity"/>
    <property type="evidence" value="ECO:0007669"/>
    <property type="project" value="TreeGrafter"/>
</dbReference>
<feature type="domain" description="Polypeptide-transport-associated ShlB-type" evidence="6">
    <location>
        <begin position="76"/>
        <end position="149"/>
    </location>
</feature>
<evidence type="ECO:0000256" key="4">
    <source>
        <dbReference type="SAM" id="SignalP"/>
    </source>
</evidence>
<dbReference type="InterPro" id="IPR005565">
    <property type="entry name" value="Hemolysn_activator_HlyB_C"/>
</dbReference>
<sequence length="567" mass="60827">MSARFPFRRRHAAWSVLALGCLGGPGVALAQQDAGQILRQLEGTPAPPVLQDAPVIDQRPALRRDISDVPDLVVDISAFRLVGVPEAEQPAILGKLAGRRGAGRSFQDILDAAGVVRAHLNGRGYLLAQAYVPEQRLHDGVVEIAVLMGELGKVELNFDPATPVSKSRVEAYLARLQPGAVLHTGDLERVLFLLNDMHGVHAVSTIRPGSRPGTADLLVEVKPDRALSGNLQLDNMGSRYTGVLRAQGGVVVGSPLGQGDSLSLRGIFSQDSGINFGSVSYVLPVGADGWRVGASFSNLNYKLLTRTGVPPHTGEASDALLFALYPLVRSRNFNVFVQAGYDHKTFVDTPTAGAEVHRRSDSALVTVSGDLRDRFLGGGINSFSLAYTHGSLDNPTAAQGTPQGLFRRINPFYARLQTIGQTGWLVFLRYAGQFTVDRLDSSEKFSLGGPTGVRAFPVGEAPADRAHLVSAELRYAFPSREGGLPGAMVGTLFMDWGQARLDRDPSAGNGVFDKNTRILSGVGVGLNWATAASWSAQASLAWRVQGDLVNDKLDHRPRAYAQITHYF</sequence>
<feature type="signal peptide" evidence="4">
    <location>
        <begin position="1"/>
        <end position="30"/>
    </location>
</feature>
<evidence type="ECO:0000313" key="8">
    <source>
        <dbReference type="Proteomes" id="UP000321192"/>
    </source>
</evidence>
<dbReference type="Gene3D" id="3.10.20.310">
    <property type="entry name" value="membrane protein fhac"/>
    <property type="match status" value="1"/>
</dbReference>
<keyword evidence="3" id="KW-0998">Cell outer membrane</keyword>
<keyword evidence="2" id="KW-0812">Transmembrane</keyword>
<keyword evidence="4" id="KW-0732">Signal</keyword>
<dbReference type="InterPro" id="IPR051544">
    <property type="entry name" value="TPS_OM_transporter"/>
</dbReference>